<evidence type="ECO:0000259" key="2">
    <source>
        <dbReference type="Pfam" id="PF01478"/>
    </source>
</evidence>
<gene>
    <name evidence="3" type="ORF">PG915_08025</name>
</gene>
<dbReference type="RefSeq" id="WP_353496053.1">
    <property type="nucleotide sequence ID" value="NZ_CP115920.1"/>
</dbReference>
<keyword evidence="1" id="KW-1133">Transmembrane helix</keyword>
<feature type="transmembrane region" description="Helical" evidence="1">
    <location>
        <begin position="95"/>
        <end position="118"/>
    </location>
</feature>
<feature type="transmembrane region" description="Helical" evidence="1">
    <location>
        <begin position="25"/>
        <end position="43"/>
    </location>
</feature>
<keyword evidence="1" id="KW-0812">Transmembrane</keyword>
<sequence>MDFIEYALWLPLLTVAVFDIRDNRIPNNWVILSLITMVAALALKYNGLTNIPASNLIAFFLMLALGFVLFSMRVMAGGDVKLMAVLALGTGLEHLATFLMATVLCGAVYGLFYLFSYISRSHLTVKDQALKYVREQIVLRRHLATRISNKLRLPFAPAIITGFALYPMWV</sequence>
<protein>
    <submittedName>
        <fullName evidence="3">Prepilin peptidase</fullName>
    </submittedName>
</protein>
<evidence type="ECO:0000313" key="3">
    <source>
        <dbReference type="EMBL" id="XCD14565.1"/>
    </source>
</evidence>
<dbReference type="AlphaFoldDB" id="A0AAU8BCZ1"/>
<dbReference type="GO" id="GO:0004190">
    <property type="term" value="F:aspartic-type endopeptidase activity"/>
    <property type="evidence" value="ECO:0007669"/>
    <property type="project" value="InterPro"/>
</dbReference>
<proteinExistence type="predicted"/>
<evidence type="ECO:0000256" key="1">
    <source>
        <dbReference type="SAM" id="Phobius"/>
    </source>
</evidence>
<dbReference type="EMBL" id="CP115920">
    <property type="protein sequence ID" value="XCD14565.1"/>
    <property type="molecule type" value="Genomic_DNA"/>
</dbReference>
<dbReference type="Pfam" id="PF01478">
    <property type="entry name" value="Peptidase_A24"/>
    <property type="match status" value="1"/>
</dbReference>
<dbReference type="GO" id="GO:0016020">
    <property type="term" value="C:membrane"/>
    <property type="evidence" value="ECO:0007669"/>
    <property type="project" value="InterPro"/>
</dbReference>
<feature type="transmembrane region" description="Helical" evidence="1">
    <location>
        <begin position="151"/>
        <end position="169"/>
    </location>
</feature>
<accession>A0AAU8BCZ1</accession>
<name>A0AAU8BCZ1_9VIBR</name>
<feature type="transmembrane region" description="Helical" evidence="1">
    <location>
        <begin position="55"/>
        <end position="75"/>
    </location>
</feature>
<reference evidence="3" key="1">
    <citation type="submission" date="2023-01" db="EMBL/GenBank/DDBJ databases">
        <title>Vibrio sp. CB1-14 genome sequencing.</title>
        <authorList>
            <person name="Otstavnykh N."/>
            <person name="Isaeva M."/>
            <person name="Meleshko D."/>
        </authorList>
    </citation>
    <scope>NUCLEOTIDE SEQUENCE</scope>
    <source>
        <strain evidence="3">CB1-14</strain>
    </source>
</reference>
<dbReference type="InterPro" id="IPR000045">
    <property type="entry name" value="Prepilin_IV_endopep_pep"/>
</dbReference>
<feature type="domain" description="Prepilin type IV endopeptidase peptidase" evidence="2">
    <location>
        <begin position="10"/>
        <end position="111"/>
    </location>
</feature>
<keyword evidence="1" id="KW-0472">Membrane</keyword>
<organism evidence="3">
    <name type="scientific">Vibrio chaetopteri</name>
    <dbReference type="NCBI Taxonomy" id="3016528"/>
    <lineage>
        <taxon>Bacteria</taxon>
        <taxon>Pseudomonadati</taxon>
        <taxon>Pseudomonadota</taxon>
        <taxon>Gammaproteobacteria</taxon>
        <taxon>Vibrionales</taxon>
        <taxon>Vibrionaceae</taxon>
        <taxon>Vibrio</taxon>
    </lineage>
</organism>
<dbReference type="Gene3D" id="1.20.120.1220">
    <property type="match status" value="1"/>
</dbReference>
<dbReference type="KEGG" id="vck:PG915_08025"/>